<proteinExistence type="predicted"/>
<feature type="transmembrane region" description="Helical" evidence="5">
    <location>
        <begin position="210"/>
        <end position="230"/>
    </location>
</feature>
<evidence type="ECO:0000256" key="2">
    <source>
        <dbReference type="ARBA" id="ARBA00022692"/>
    </source>
</evidence>
<feature type="transmembrane region" description="Helical" evidence="5">
    <location>
        <begin position="124"/>
        <end position="142"/>
    </location>
</feature>
<dbReference type="InterPro" id="IPR000620">
    <property type="entry name" value="EamA_dom"/>
</dbReference>
<dbReference type="EMBL" id="QKZN01000001">
    <property type="protein sequence ID" value="PZX34348.1"/>
    <property type="molecule type" value="Genomic_DNA"/>
</dbReference>
<accession>A0A2W7PDU1</accession>
<feature type="transmembrane region" description="Helical" evidence="5">
    <location>
        <begin position="148"/>
        <end position="168"/>
    </location>
</feature>
<dbReference type="PANTHER" id="PTHR32322:SF9">
    <property type="entry name" value="AMINO-ACID METABOLITE EFFLUX PUMP-RELATED"/>
    <property type="match status" value="1"/>
</dbReference>
<evidence type="ECO:0000313" key="7">
    <source>
        <dbReference type="EMBL" id="PZX34348.1"/>
    </source>
</evidence>
<dbReference type="SUPFAM" id="SSF103481">
    <property type="entry name" value="Multidrug resistance efflux transporter EmrE"/>
    <property type="match status" value="2"/>
</dbReference>
<protein>
    <submittedName>
        <fullName evidence="7">EamA-like transporter family protein</fullName>
    </submittedName>
</protein>
<comment type="subcellular location">
    <subcellularLocation>
        <location evidence="1">Membrane</location>
        <topology evidence="1">Multi-pass membrane protein</topology>
    </subcellularLocation>
</comment>
<dbReference type="InterPro" id="IPR037185">
    <property type="entry name" value="EmrE-like"/>
</dbReference>
<feature type="transmembrane region" description="Helical" evidence="5">
    <location>
        <begin position="180"/>
        <end position="198"/>
    </location>
</feature>
<dbReference type="GO" id="GO:0016020">
    <property type="term" value="C:membrane"/>
    <property type="evidence" value="ECO:0007669"/>
    <property type="project" value="UniProtKB-SubCell"/>
</dbReference>
<gene>
    <name evidence="7" type="ORF">C7416_101632</name>
</gene>
<dbReference type="AlphaFoldDB" id="A0A2W7PDU1"/>
<evidence type="ECO:0000313" key="8">
    <source>
        <dbReference type="Proteomes" id="UP000249638"/>
    </source>
</evidence>
<evidence type="ECO:0000256" key="4">
    <source>
        <dbReference type="ARBA" id="ARBA00023136"/>
    </source>
</evidence>
<evidence type="ECO:0000256" key="3">
    <source>
        <dbReference type="ARBA" id="ARBA00022989"/>
    </source>
</evidence>
<feature type="transmembrane region" description="Helical" evidence="5">
    <location>
        <begin position="97"/>
        <end position="117"/>
    </location>
</feature>
<evidence type="ECO:0000256" key="1">
    <source>
        <dbReference type="ARBA" id="ARBA00004141"/>
    </source>
</evidence>
<dbReference type="Proteomes" id="UP000249638">
    <property type="component" value="Unassembled WGS sequence"/>
</dbReference>
<dbReference type="InterPro" id="IPR050638">
    <property type="entry name" value="AA-Vitamin_Transporters"/>
</dbReference>
<keyword evidence="3 5" id="KW-1133">Transmembrane helix</keyword>
<feature type="transmembrane region" description="Helical" evidence="5">
    <location>
        <begin position="264"/>
        <end position="283"/>
    </location>
</feature>
<keyword evidence="4 5" id="KW-0472">Membrane</keyword>
<keyword evidence="2 5" id="KW-0812">Transmembrane</keyword>
<reference evidence="7" key="1">
    <citation type="submission" date="2018-06" db="EMBL/GenBank/DDBJ databases">
        <title>Genomic Encyclopedia of Type Strains, Phase IV (KMG-V): Genome sequencing to study the core and pangenomes of soil and plant-associated prokaryotes.</title>
        <authorList>
            <person name="Whitman W."/>
        </authorList>
    </citation>
    <scope>NUCLEOTIDE SEQUENCE [LARGE SCALE GENOMIC DNA]</scope>
    <source>
        <strain evidence="7">MLR2-44</strain>
    </source>
</reference>
<comment type="caution">
    <text evidence="7">The sequence shown here is derived from an EMBL/GenBank/DDBJ whole genome shotgun (WGS) entry which is preliminary data.</text>
</comment>
<feature type="transmembrane region" description="Helical" evidence="5">
    <location>
        <begin position="68"/>
        <end position="91"/>
    </location>
</feature>
<sequence length="289" mass="29468">MPHANTALLTALAMLAFAGNSLLCRLALKGTTIDAGTFTLARVAAAAAVLWLIVMARRQAGRHGTGAMTLGGNWVSALALFCYAAAFSFAYERLSAGTGALLLFAAVQATMTGYGLYTGEPLRAQQWVGLALALTGLVWLMLPSLATPPLASSLLMIAAGVAWGVYSLRGKRAADPVETTAGNFVRAVPMALALGAAIQAQRSLDGQGLAYAVVSGAVTSGLGYVIWYAAVPRLRAATAATVQLSVPVIAAAGGTAWLGEDLTLRLALSAAAVLGGIALVILGKRAERA</sequence>
<feature type="transmembrane region" description="Helical" evidence="5">
    <location>
        <begin position="237"/>
        <end position="258"/>
    </location>
</feature>
<organism evidence="7 8">
    <name type="scientific">Cupriavidus phytorum</name>
    <dbReference type="NCBI Taxonomy" id="3024399"/>
    <lineage>
        <taxon>Bacteria</taxon>
        <taxon>Pseudomonadati</taxon>
        <taxon>Pseudomonadota</taxon>
        <taxon>Betaproteobacteria</taxon>
        <taxon>Burkholderiales</taxon>
        <taxon>Burkholderiaceae</taxon>
        <taxon>Cupriavidus</taxon>
    </lineage>
</organism>
<feature type="domain" description="EamA" evidence="6">
    <location>
        <begin position="153"/>
        <end position="281"/>
    </location>
</feature>
<name>A0A2W7PDU1_9BURK</name>
<keyword evidence="8" id="KW-1185">Reference proteome</keyword>
<dbReference type="PANTHER" id="PTHR32322">
    <property type="entry name" value="INNER MEMBRANE TRANSPORTER"/>
    <property type="match status" value="1"/>
</dbReference>
<feature type="transmembrane region" description="Helical" evidence="5">
    <location>
        <begin position="39"/>
        <end position="56"/>
    </location>
</feature>
<evidence type="ECO:0000259" key="6">
    <source>
        <dbReference type="Pfam" id="PF00892"/>
    </source>
</evidence>
<dbReference type="Pfam" id="PF00892">
    <property type="entry name" value="EamA"/>
    <property type="match status" value="1"/>
</dbReference>
<evidence type="ECO:0000256" key="5">
    <source>
        <dbReference type="SAM" id="Phobius"/>
    </source>
</evidence>